<keyword evidence="1" id="KW-1133">Transmembrane helix</keyword>
<dbReference type="RefSeq" id="WP_186859761.1">
    <property type="nucleotide sequence ID" value="NZ_JACOOO010000015.1"/>
</dbReference>
<evidence type="ECO:0000313" key="2">
    <source>
        <dbReference type="EMBL" id="MBC5628809.1"/>
    </source>
</evidence>
<name>A0ABR7DBN5_9CLOT</name>
<dbReference type="EMBL" id="JACOOO010000015">
    <property type="protein sequence ID" value="MBC5628809.1"/>
    <property type="molecule type" value="Genomic_DNA"/>
</dbReference>
<keyword evidence="1" id="KW-0812">Transmembrane</keyword>
<dbReference type="Proteomes" id="UP000596929">
    <property type="component" value="Unassembled WGS sequence"/>
</dbReference>
<gene>
    <name evidence="2" type="ORF">H8S20_07895</name>
</gene>
<protein>
    <submittedName>
        <fullName evidence="2">Uncharacterized protein</fullName>
    </submittedName>
</protein>
<comment type="caution">
    <text evidence="2">The sequence shown here is derived from an EMBL/GenBank/DDBJ whole genome shotgun (WGS) entry which is preliminary data.</text>
</comment>
<evidence type="ECO:0000256" key="1">
    <source>
        <dbReference type="SAM" id="Phobius"/>
    </source>
</evidence>
<keyword evidence="1" id="KW-0472">Membrane</keyword>
<keyword evidence="3" id="KW-1185">Reference proteome</keyword>
<evidence type="ECO:0000313" key="3">
    <source>
        <dbReference type="Proteomes" id="UP000596929"/>
    </source>
</evidence>
<organism evidence="2 3">
    <name type="scientific">Clostridium hominis</name>
    <dbReference type="NCBI Taxonomy" id="2763036"/>
    <lineage>
        <taxon>Bacteria</taxon>
        <taxon>Bacillati</taxon>
        <taxon>Bacillota</taxon>
        <taxon>Clostridia</taxon>
        <taxon>Eubacteriales</taxon>
        <taxon>Clostridiaceae</taxon>
        <taxon>Clostridium</taxon>
    </lineage>
</organism>
<sequence>MKKTVFYIINILILSLFIFNNLQITAYSDINIDSSPDVINIMNELKKTSSDFNSNLNKAFNYKLANEKSNDILNTINTEINELNKLRALTLKNVQNATISSNDRQYYLILSIISGYYRLSYEELKDYLNTDNVEQNYKSLYGIYTNMSQGSILTNSLENELNLAS</sequence>
<accession>A0ABR7DBN5</accession>
<reference evidence="2 3" key="1">
    <citation type="submission" date="2020-08" db="EMBL/GenBank/DDBJ databases">
        <title>Genome public.</title>
        <authorList>
            <person name="Liu C."/>
            <person name="Sun Q."/>
        </authorList>
    </citation>
    <scope>NUCLEOTIDE SEQUENCE [LARGE SCALE GENOMIC DNA]</scope>
    <source>
        <strain evidence="2 3">NSJ-6</strain>
    </source>
</reference>
<proteinExistence type="predicted"/>
<feature type="transmembrane region" description="Helical" evidence="1">
    <location>
        <begin position="7"/>
        <end position="27"/>
    </location>
</feature>